<dbReference type="AlphaFoldDB" id="A0A7S1GK62"/>
<proteinExistence type="predicted"/>
<gene>
    <name evidence="2" type="ORF">CTEN0397_LOCUS3466</name>
</gene>
<name>A0A7S1GK62_CYCTE</name>
<feature type="region of interest" description="Disordered" evidence="1">
    <location>
        <begin position="108"/>
        <end position="143"/>
    </location>
</feature>
<organism evidence="2">
    <name type="scientific">Cyclophora tenuis</name>
    <name type="common">Marine diatom</name>
    <dbReference type="NCBI Taxonomy" id="216820"/>
    <lineage>
        <taxon>Eukaryota</taxon>
        <taxon>Sar</taxon>
        <taxon>Stramenopiles</taxon>
        <taxon>Ochrophyta</taxon>
        <taxon>Bacillariophyta</taxon>
        <taxon>Fragilariophyceae</taxon>
        <taxon>Fragilariophycidae</taxon>
        <taxon>Cyclophorales</taxon>
        <taxon>Cyclophoraceae</taxon>
        <taxon>Cyclophora</taxon>
    </lineage>
</organism>
<evidence type="ECO:0000313" key="2">
    <source>
        <dbReference type="EMBL" id="CAD8932441.1"/>
    </source>
</evidence>
<sequence length="143" mass="16377">MDKSDWLHKELGDGGLRQIISEILATSKIVTATGRTCQEEALIRFQSKYPNFRHFIDKLLVVTGILERQEQQEENDEELEDWLLRKEDLGLLTLKPIREREWAQTIAAENHRDNHDEVAFSEDTSSASETDDETSVSDTSESG</sequence>
<dbReference type="EMBL" id="HBFW01005393">
    <property type="protein sequence ID" value="CAD8932441.1"/>
    <property type="molecule type" value="Transcribed_RNA"/>
</dbReference>
<protein>
    <submittedName>
        <fullName evidence="2">Uncharacterized protein</fullName>
    </submittedName>
</protein>
<feature type="compositionally biased region" description="Basic and acidic residues" evidence="1">
    <location>
        <begin position="109"/>
        <end position="118"/>
    </location>
</feature>
<evidence type="ECO:0000256" key="1">
    <source>
        <dbReference type="SAM" id="MobiDB-lite"/>
    </source>
</evidence>
<reference evidence="2" key="1">
    <citation type="submission" date="2021-01" db="EMBL/GenBank/DDBJ databases">
        <authorList>
            <person name="Corre E."/>
            <person name="Pelletier E."/>
            <person name="Niang G."/>
            <person name="Scheremetjew M."/>
            <person name="Finn R."/>
            <person name="Kale V."/>
            <person name="Holt S."/>
            <person name="Cochrane G."/>
            <person name="Meng A."/>
            <person name="Brown T."/>
            <person name="Cohen L."/>
        </authorList>
    </citation>
    <scope>NUCLEOTIDE SEQUENCE</scope>
    <source>
        <strain evidence="2">ECT3854</strain>
    </source>
</reference>
<accession>A0A7S1GK62</accession>